<dbReference type="Proteomes" id="UP001161247">
    <property type="component" value="Chromosome 1"/>
</dbReference>
<feature type="region of interest" description="Disordered" evidence="5">
    <location>
        <begin position="78"/>
        <end position="104"/>
    </location>
</feature>
<evidence type="ECO:0000256" key="4">
    <source>
        <dbReference type="ARBA" id="ARBA00023242"/>
    </source>
</evidence>
<feature type="compositionally biased region" description="Polar residues" evidence="5">
    <location>
        <begin position="252"/>
        <end position="268"/>
    </location>
</feature>
<dbReference type="InterPro" id="IPR007811">
    <property type="entry name" value="RPC4"/>
</dbReference>
<feature type="compositionally biased region" description="Acidic residues" evidence="5">
    <location>
        <begin position="36"/>
        <end position="46"/>
    </location>
</feature>
<feature type="region of interest" description="Disordered" evidence="5">
    <location>
        <begin position="54"/>
        <end position="73"/>
    </location>
</feature>
<protein>
    <submittedName>
        <fullName evidence="6">OLC1v1027158C6</fullName>
    </submittedName>
</protein>
<dbReference type="GO" id="GO:0003677">
    <property type="term" value="F:DNA binding"/>
    <property type="evidence" value="ECO:0007669"/>
    <property type="project" value="InterPro"/>
</dbReference>
<reference evidence="6" key="1">
    <citation type="submission" date="2023-03" db="EMBL/GenBank/DDBJ databases">
        <authorList>
            <person name="Julca I."/>
        </authorList>
    </citation>
    <scope>NUCLEOTIDE SEQUENCE</scope>
</reference>
<keyword evidence="3" id="KW-0804">Transcription</keyword>
<feature type="compositionally biased region" description="Basic residues" evidence="5">
    <location>
        <begin position="12"/>
        <end position="29"/>
    </location>
</feature>
<evidence type="ECO:0000256" key="2">
    <source>
        <dbReference type="ARBA" id="ARBA00022478"/>
    </source>
</evidence>
<name>A0AAV1C8T4_OLDCO</name>
<dbReference type="PANTHER" id="PTHR13408">
    <property type="entry name" value="DNA-DIRECTED RNA POLYMERASE III"/>
    <property type="match status" value="1"/>
</dbReference>
<proteinExistence type="predicted"/>
<dbReference type="GO" id="GO:0042797">
    <property type="term" value="P:tRNA transcription by RNA polymerase III"/>
    <property type="evidence" value="ECO:0007669"/>
    <property type="project" value="TreeGrafter"/>
</dbReference>
<evidence type="ECO:0000313" key="6">
    <source>
        <dbReference type="EMBL" id="CAI9092021.1"/>
    </source>
</evidence>
<organism evidence="6 7">
    <name type="scientific">Oldenlandia corymbosa var. corymbosa</name>
    <dbReference type="NCBI Taxonomy" id="529605"/>
    <lineage>
        <taxon>Eukaryota</taxon>
        <taxon>Viridiplantae</taxon>
        <taxon>Streptophyta</taxon>
        <taxon>Embryophyta</taxon>
        <taxon>Tracheophyta</taxon>
        <taxon>Spermatophyta</taxon>
        <taxon>Magnoliopsida</taxon>
        <taxon>eudicotyledons</taxon>
        <taxon>Gunneridae</taxon>
        <taxon>Pentapetalae</taxon>
        <taxon>asterids</taxon>
        <taxon>lamiids</taxon>
        <taxon>Gentianales</taxon>
        <taxon>Rubiaceae</taxon>
        <taxon>Rubioideae</taxon>
        <taxon>Spermacoceae</taxon>
        <taxon>Hedyotis-Oldenlandia complex</taxon>
        <taxon>Oldenlandia</taxon>
    </lineage>
</organism>
<gene>
    <name evidence="6" type="ORF">OLC1_LOCUS3795</name>
</gene>
<feature type="compositionally biased region" description="Polar residues" evidence="5">
    <location>
        <begin position="1"/>
        <end position="10"/>
    </location>
</feature>
<keyword evidence="4" id="KW-0539">Nucleus</keyword>
<dbReference type="AlphaFoldDB" id="A0AAV1C8T4"/>
<evidence type="ECO:0000256" key="1">
    <source>
        <dbReference type="ARBA" id="ARBA00004123"/>
    </source>
</evidence>
<keyword evidence="2" id="KW-0240">DNA-directed RNA polymerase</keyword>
<comment type="subcellular location">
    <subcellularLocation>
        <location evidence="1">Nucleus</location>
    </subcellularLocation>
</comment>
<dbReference type="GO" id="GO:0005666">
    <property type="term" value="C:RNA polymerase III complex"/>
    <property type="evidence" value="ECO:0007669"/>
    <property type="project" value="InterPro"/>
</dbReference>
<keyword evidence="7" id="KW-1185">Reference proteome</keyword>
<evidence type="ECO:0000256" key="5">
    <source>
        <dbReference type="SAM" id="MobiDB-lite"/>
    </source>
</evidence>
<feature type="region of interest" description="Disordered" evidence="5">
    <location>
        <begin position="1"/>
        <end position="46"/>
    </location>
</feature>
<accession>A0AAV1C8T4</accession>
<evidence type="ECO:0000313" key="7">
    <source>
        <dbReference type="Proteomes" id="UP001161247"/>
    </source>
</evidence>
<dbReference type="Pfam" id="PF05132">
    <property type="entry name" value="RNA_pol_Rpc4"/>
    <property type="match status" value="1"/>
</dbReference>
<dbReference type="EMBL" id="OX459118">
    <property type="protein sequence ID" value="CAI9092021.1"/>
    <property type="molecule type" value="Genomic_DNA"/>
</dbReference>
<evidence type="ECO:0000256" key="3">
    <source>
        <dbReference type="ARBA" id="ARBA00023163"/>
    </source>
</evidence>
<feature type="region of interest" description="Disordered" evidence="5">
    <location>
        <begin position="250"/>
        <end position="285"/>
    </location>
</feature>
<dbReference type="PANTHER" id="PTHR13408:SF0">
    <property type="entry name" value="DNA-DIRECTED RNA POLYMERASE III SUBUNIT RPC4"/>
    <property type="match status" value="1"/>
</dbReference>
<sequence length="400" mass="42486">MDSDLKTVSSPRKMKFKPKLPRTPKKPLTPKKEVGGADDDGDDGEINEALLRKVNDHLSGRRPQASKKSSVEVVFTQGVASSSPRMHSIAKGESGGTSDDIGSSDFAENTSQILYLPPTSTDCVVKNEPSAMGSMLRQKKRAYKEPWDYNNSYYPITLPLRRPNSGDPEVLDQEEFGEAGTFPDYDESALHSASDLGLMEEDARAKMLFLQLPADLPLGQCPATAASKDASGIFKLPGHASADLHSVEKAGGSTTPGTVALSNGNGTVASPKRKETVASSKGKGKGKEICVPTSTIPGDVKGKEFVDKSISSGGANFAKGSSELPVGHMGKLLVYKSGAVKLKLGDILYDVTPGSDCISAQDVVAINTMERDCCVVGKLTKRAVVTPDVDILLDHHVINI</sequence>